<organism evidence="6 7">
    <name type="scientific">Pseudobacter ginsenosidimutans</name>
    <dbReference type="NCBI Taxonomy" id="661488"/>
    <lineage>
        <taxon>Bacteria</taxon>
        <taxon>Pseudomonadati</taxon>
        <taxon>Bacteroidota</taxon>
        <taxon>Chitinophagia</taxon>
        <taxon>Chitinophagales</taxon>
        <taxon>Chitinophagaceae</taxon>
        <taxon>Pseudobacter</taxon>
    </lineage>
</organism>
<feature type="transmembrane region" description="Helical" evidence="4">
    <location>
        <begin position="6"/>
        <end position="32"/>
    </location>
</feature>
<evidence type="ECO:0000256" key="4">
    <source>
        <dbReference type="SAM" id="Phobius"/>
    </source>
</evidence>
<keyword evidence="7" id="KW-1185">Reference proteome</keyword>
<accession>A0A4V2F160</accession>
<keyword evidence="4" id="KW-0812">Transmembrane</keyword>
<comment type="caution">
    <text evidence="6">The sequence shown here is derived from an EMBL/GenBank/DDBJ whole genome shotgun (WGS) entry which is preliminary data.</text>
</comment>
<name>A0A4V2F160_9BACT</name>
<dbReference type="Proteomes" id="UP000293874">
    <property type="component" value="Unassembled WGS sequence"/>
</dbReference>
<dbReference type="InterPro" id="IPR029044">
    <property type="entry name" value="Nucleotide-diphossugar_trans"/>
</dbReference>
<dbReference type="GO" id="GO:0016757">
    <property type="term" value="F:glycosyltransferase activity"/>
    <property type="evidence" value="ECO:0007669"/>
    <property type="project" value="UniProtKB-KW"/>
</dbReference>
<dbReference type="PANTHER" id="PTHR43630:SF1">
    <property type="entry name" value="POLY-BETA-1,6-N-ACETYL-D-GLUCOSAMINE SYNTHASE"/>
    <property type="match status" value="1"/>
</dbReference>
<dbReference type="AlphaFoldDB" id="A0A4V2F160"/>
<reference evidence="6 7" key="1">
    <citation type="submission" date="2019-02" db="EMBL/GenBank/DDBJ databases">
        <title>Genomic Encyclopedia of Type Strains, Phase IV (KMG-IV): sequencing the most valuable type-strain genomes for metagenomic binning, comparative biology and taxonomic classification.</title>
        <authorList>
            <person name="Goeker M."/>
        </authorList>
    </citation>
    <scope>NUCLEOTIDE SEQUENCE [LARGE SCALE GENOMIC DNA]</scope>
    <source>
        <strain evidence="6 7">DSM 18116</strain>
    </source>
</reference>
<evidence type="ECO:0000256" key="3">
    <source>
        <dbReference type="ARBA" id="ARBA00022679"/>
    </source>
</evidence>
<feature type="transmembrane region" description="Helical" evidence="4">
    <location>
        <begin position="361"/>
        <end position="380"/>
    </location>
</feature>
<dbReference type="PANTHER" id="PTHR43630">
    <property type="entry name" value="POLY-BETA-1,6-N-ACETYL-D-GLUCOSAMINE SYNTHASE"/>
    <property type="match status" value="1"/>
</dbReference>
<comment type="similarity">
    <text evidence="1">Belongs to the glycosyltransferase 2 family.</text>
</comment>
<keyword evidence="3 6" id="KW-0808">Transferase</keyword>
<protein>
    <submittedName>
        <fullName evidence="6">Cellulose synthase/poly-beta-1,6-N-acetylglucosamine synthase-like glycosyltransferase</fullName>
    </submittedName>
</protein>
<dbReference type="Gene3D" id="3.90.550.10">
    <property type="entry name" value="Spore Coat Polysaccharide Biosynthesis Protein SpsA, Chain A"/>
    <property type="match status" value="1"/>
</dbReference>
<sequence length="398" mass="45363">MILTIINFIFWFSIALIFYSYVGYGILVWILVRIKKLWKKPAPLFTDEDSLPHVALVVAAYNEQDFIERKIANSLELDYPEHKLELVFITDGSNDLTPDIIRKYNKIQLLHQPERRGKVAAMNRAIHQVKAPIVVFCDANTLLNKECIRNIVRHYADPKVGGVAGEKRIWQNTADAAAAAGEGLYWKYEGVLKKLDSDLYTTVGAAGELFSVRRELFESAPEGTIIEDFVQSLKLCVNGYVLRYEPDAYAAEAPSASIKEEMKRKVRICAGAFQAMVLLKDLFNVFKYPVVSFQFISHRILRWTLCPIALITLLISNILIVVMAPSPFFTLVLILQGAFYVTGITGWIFASRNIRLKAVYVPFYFLFMNISVFIGFNRFIRNKQTVLWEKAARSQSHA</sequence>
<dbReference type="EMBL" id="SGXA01000002">
    <property type="protein sequence ID" value="RZS72501.1"/>
    <property type="molecule type" value="Genomic_DNA"/>
</dbReference>
<evidence type="ECO:0000259" key="5">
    <source>
        <dbReference type="Pfam" id="PF00535"/>
    </source>
</evidence>
<evidence type="ECO:0000256" key="2">
    <source>
        <dbReference type="ARBA" id="ARBA00022676"/>
    </source>
</evidence>
<dbReference type="RefSeq" id="WP_192909896.1">
    <property type="nucleotide sequence ID" value="NZ_CP042431.1"/>
</dbReference>
<dbReference type="Pfam" id="PF00535">
    <property type="entry name" value="Glycos_transf_2"/>
    <property type="match status" value="1"/>
</dbReference>
<gene>
    <name evidence="6" type="ORF">EV199_4422</name>
</gene>
<evidence type="ECO:0000313" key="7">
    <source>
        <dbReference type="Proteomes" id="UP000293874"/>
    </source>
</evidence>
<evidence type="ECO:0000256" key="1">
    <source>
        <dbReference type="ARBA" id="ARBA00006739"/>
    </source>
</evidence>
<feature type="domain" description="Glycosyltransferase 2-like" evidence="5">
    <location>
        <begin position="56"/>
        <end position="217"/>
    </location>
</feature>
<dbReference type="CDD" id="cd06439">
    <property type="entry name" value="CESA_like_1"/>
    <property type="match status" value="1"/>
</dbReference>
<feature type="transmembrane region" description="Helical" evidence="4">
    <location>
        <begin position="300"/>
        <end position="322"/>
    </location>
</feature>
<proteinExistence type="inferred from homology"/>
<dbReference type="SUPFAM" id="SSF53448">
    <property type="entry name" value="Nucleotide-diphospho-sugar transferases"/>
    <property type="match status" value="1"/>
</dbReference>
<dbReference type="InterPro" id="IPR001173">
    <property type="entry name" value="Glyco_trans_2-like"/>
</dbReference>
<feature type="transmembrane region" description="Helical" evidence="4">
    <location>
        <begin position="328"/>
        <end position="349"/>
    </location>
</feature>
<keyword evidence="4" id="KW-1133">Transmembrane helix</keyword>
<keyword evidence="4" id="KW-0472">Membrane</keyword>
<evidence type="ECO:0000313" key="6">
    <source>
        <dbReference type="EMBL" id="RZS72501.1"/>
    </source>
</evidence>
<keyword evidence="2" id="KW-0328">Glycosyltransferase</keyword>